<proteinExistence type="predicted"/>
<dbReference type="InterPro" id="IPR036812">
    <property type="entry name" value="NAD(P)_OxRdtase_dom_sf"/>
</dbReference>
<gene>
    <name evidence="5" type="ORF">SAMN05216313_11078</name>
</gene>
<evidence type="ECO:0000313" key="6">
    <source>
        <dbReference type="Proteomes" id="UP000198508"/>
    </source>
</evidence>
<dbReference type="CDD" id="cd19100">
    <property type="entry name" value="AKR_unchar"/>
    <property type="match status" value="1"/>
</dbReference>
<dbReference type="SUPFAM" id="SSF46548">
    <property type="entry name" value="alpha-helical ferredoxin"/>
    <property type="match status" value="1"/>
</dbReference>
<protein>
    <recommendedName>
        <fullName evidence="4">4Fe-4S ferredoxin-type domain-containing protein</fullName>
    </recommendedName>
</protein>
<evidence type="ECO:0000313" key="5">
    <source>
        <dbReference type="EMBL" id="SET64820.1"/>
    </source>
</evidence>
<feature type="domain" description="4Fe-4S ferredoxin-type" evidence="4">
    <location>
        <begin position="340"/>
        <end position="371"/>
    </location>
</feature>
<dbReference type="Pfam" id="PF00248">
    <property type="entry name" value="Aldo_ket_red"/>
    <property type="match status" value="1"/>
</dbReference>
<organism evidence="5 6">
    <name type="scientific">Enterocloster lavalensis</name>
    <dbReference type="NCBI Taxonomy" id="460384"/>
    <lineage>
        <taxon>Bacteria</taxon>
        <taxon>Bacillati</taxon>
        <taxon>Bacillota</taxon>
        <taxon>Clostridia</taxon>
        <taxon>Lachnospirales</taxon>
        <taxon>Lachnospiraceae</taxon>
        <taxon>Enterocloster</taxon>
    </lineage>
</organism>
<sequence>MEYREIGKTGKRSSIIGLGCENLDGKPFEQVQDTVNAALENGINLFDVFMPGNEIRENIARALGSRRDQVMIQGHIGSTDIRQQYDISRDLPVVKQYFENLLRIFGYIDFGMMFFIDSEEDYKGVFETGFADYVQKLKRQGDIRHIGFSSHNPVMATRVVGTGLPEMMMFSINLAFDLYPAETNALNELHQGLDKAAFCGFDPTRAALYTLCEQKNIGITVMKTLGAGKLISAEHTPFDRPLTVGQCVHYALTRPAVASVMLGCQTRGEVLDAVRYLELSDEEKDYTAVMNTLRNDFQGNCVYCSHCQPCPVGIDIAAVNRYLDIARLYEENVPPSIRSHYAWLKHSGKDCIGCGNCEMRCPFGVPIIDNMAAAAGIFG</sequence>
<dbReference type="GeneID" id="93279885"/>
<evidence type="ECO:0000259" key="4">
    <source>
        <dbReference type="PROSITE" id="PS51379"/>
    </source>
</evidence>
<keyword evidence="1" id="KW-0479">Metal-binding</keyword>
<dbReference type="GO" id="GO:0051536">
    <property type="term" value="F:iron-sulfur cluster binding"/>
    <property type="evidence" value="ECO:0007669"/>
    <property type="project" value="UniProtKB-KW"/>
</dbReference>
<dbReference type="AlphaFoldDB" id="A0A1I0G4J0"/>
<keyword evidence="2" id="KW-0408">Iron</keyword>
<name>A0A1I0G4J0_9FIRM</name>
<keyword evidence="3" id="KW-0411">Iron-sulfur</keyword>
<dbReference type="Gene3D" id="3.20.20.100">
    <property type="entry name" value="NADP-dependent oxidoreductase domain"/>
    <property type="match status" value="1"/>
</dbReference>
<dbReference type="GO" id="GO:0046872">
    <property type="term" value="F:metal ion binding"/>
    <property type="evidence" value="ECO:0007669"/>
    <property type="project" value="UniProtKB-KW"/>
</dbReference>
<dbReference type="InterPro" id="IPR053135">
    <property type="entry name" value="AKR2_Oxidoreductase"/>
</dbReference>
<dbReference type="PROSITE" id="PS00198">
    <property type="entry name" value="4FE4S_FER_1"/>
    <property type="match status" value="1"/>
</dbReference>
<dbReference type="InterPro" id="IPR017896">
    <property type="entry name" value="4Fe4S_Fe-S-bd"/>
</dbReference>
<dbReference type="STRING" id="460384.SAMN05216313_11078"/>
<dbReference type="EMBL" id="FOIM01000010">
    <property type="protein sequence ID" value="SET64820.1"/>
    <property type="molecule type" value="Genomic_DNA"/>
</dbReference>
<dbReference type="PROSITE" id="PS51379">
    <property type="entry name" value="4FE4S_FER_2"/>
    <property type="match status" value="1"/>
</dbReference>
<evidence type="ECO:0000256" key="3">
    <source>
        <dbReference type="ARBA" id="ARBA00023014"/>
    </source>
</evidence>
<evidence type="ECO:0000256" key="1">
    <source>
        <dbReference type="ARBA" id="ARBA00022723"/>
    </source>
</evidence>
<dbReference type="PANTHER" id="PTHR43312:SF1">
    <property type="entry name" value="NADP-DEPENDENT OXIDOREDUCTASE DOMAIN-CONTAINING PROTEIN"/>
    <property type="match status" value="1"/>
</dbReference>
<dbReference type="InterPro" id="IPR023210">
    <property type="entry name" value="NADP_OxRdtase_dom"/>
</dbReference>
<keyword evidence="6" id="KW-1185">Reference proteome</keyword>
<dbReference type="InterPro" id="IPR017900">
    <property type="entry name" value="4Fe4S_Fe_S_CS"/>
</dbReference>
<dbReference type="PANTHER" id="PTHR43312">
    <property type="entry name" value="D-THREO-ALDOSE 1-DEHYDROGENASE"/>
    <property type="match status" value="1"/>
</dbReference>
<reference evidence="6" key="1">
    <citation type="submission" date="2016-10" db="EMBL/GenBank/DDBJ databases">
        <authorList>
            <person name="Varghese N."/>
            <person name="Submissions S."/>
        </authorList>
    </citation>
    <scope>NUCLEOTIDE SEQUENCE [LARGE SCALE GENOMIC DNA]</scope>
    <source>
        <strain evidence="6">NLAE-zl-G277</strain>
    </source>
</reference>
<accession>A0A1I0G4J0</accession>
<dbReference type="Proteomes" id="UP000198508">
    <property type="component" value="Unassembled WGS sequence"/>
</dbReference>
<evidence type="ECO:0000256" key="2">
    <source>
        <dbReference type="ARBA" id="ARBA00023004"/>
    </source>
</evidence>
<dbReference type="RefSeq" id="WP_092363521.1">
    <property type="nucleotide sequence ID" value="NZ_DAINWJ010000390.1"/>
</dbReference>
<dbReference type="SUPFAM" id="SSF51430">
    <property type="entry name" value="NAD(P)-linked oxidoreductase"/>
    <property type="match status" value="1"/>
</dbReference>